<evidence type="ECO:0000313" key="3">
    <source>
        <dbReference type="Proteomes" id="UP000499080"/>
    </source>
</evidence>
<feature type="compositionally biased region" description="Basic and acidic residues" evidence="1">
    <location>
        <begin position="109"/>
        <end position="147"/>
    </location>
</feature>
<sequence>MSFKYPDAISVVDISSVSVSDALLAIFSRMGFPREVQCDLGSGFISNLTTEFFERFAINSLNPARVRIPVPKKLKNFSIITYTLFINIEMDVEYDMSFDPKKVSKFEHQKDEILSKNDENKNEENDENKNKENDENKNEENKNKGNDEFQENEENDEFQEIEENEEIDEFQENEENDEFQENEKKQLYSNLVML</sequence>
<evidence type="ECO:0008006" key="4">
    <source>
        <dbReference type="Google" id="ProtNLM"/>
    </source>
</evidence>
<organism evidence="2 3">
    <name type="scientific">Araneus ventricosus</name>
    <name type="common">Orbweaver spider</name>
    <name type="synonym">Epeira ventricosa</name>
    <dbReference type="NCBI Taxonomy" id="182803"/>
    <lineage>
        <taxon>Eukaryota</taxon>
        <taxon>Metazoa</taxon>
        <taxon>Ecdysozoa</taxon>
        <taxon>Arthropoda</taxon>
        <taxon>Chelicerata</taxon>
        <taxon>Arachnida</taxon>
        <taxon>Araneae</taxon>
        <taxon>Araneomorphae</taxon>
        <taxon>Entelegynae</taxon>
        <taxon>Araneoidea</taxon>
        <taxon>Araneidae</taxon>
        <taxon>Araneus</taxon>
    </lineage>
</organism>
<keyword evidence="3" id="KW-1185">Reference proteome</keyword>
<comment type="caution">
    <text evidence="2">The sequence shown here is derived from an EMBL/GenBank/DDBJ whole genome shotgun (WGS) entry which is preliminary data.</text>
</comment>
<dbReference type="Proteomes" id="UP000499080">
    <property type="component" value="Unassembled WGS sequence"/>
</dbReference>
<proteinExistence type="predicted"/>
<evidence type="ECO:0000256" key="1">
    <source>
        <dbReference type="SAM" id="MobiDB-lite"/>
    </source>
</evidence>
<dbReference type="AlphaFoldDB" id="A0A4Y2R701"/>
<reference evidence="2 3" key="1">
    <citation type="journal article" date="2019" name="Sci. Rep.">
        <title>Orb-weaving spider Araneus ventricosus genome elucidates the spidroin gene catalogue.</title>
        <authorList>
            <person name="Kono N."/>
            <person name="Nakamura H."/>
            <person name="Ohtoshi R."/>
            <person name="Moran D.A.P."/>
            <person name="Shinohara A."/>
            <person name="Yoshida Y."/>
            <person name="Fujiwara M."/>
            <person name="Mori M."/>
            <person name="Tomita M."/>
            <person name="Arakawa K."/>
        </authorList>
    </citation>
    <scope>NUCLEOTIDE SEQUENCE [LARGE SCALE GENOMIC DNA]</scope>
</reference>
<dbReference type="GO" id="GO:0003676">
    <property type="term" value="F:nucleic acid binding"/>
    <property type="evidence" value="ECO:0007669"/>
    <property type="project" value="InterPro"/>
</dbReference>
<feature type="region of interest" description="Disordered" evidence="1">
    <location>
        <begin position="109"/>
        <end position="194"/>
    </location>
</feature>
<evidence type="ECO:0000313" key="2">
    <source>
        <dbReference type="EMBL" id="GBN71508.1"/>
    </source>
</evidence>
<dbReference type="Gene3D" id="3.30.420.10">
    <property type="entry name" value="Ribonuclease H-like superfamily/Ribonuclease H"/>
    <property type="match status" value="1"/>
</dbReference>
<feature type="compositionally biased region" description="Acidic residues" evidence="1">
    <location>
        <begin position="148"/>
        <end position="180"/>
    </location>
</feature>
<accession>A0A4Y2R701</accession>
<protein>
    <recommendedName>
        <fullName evidence="4">Integrase catalytic domain-containing protein</fullName>
    </recommendedName>
</protein>
<dbReference type="EMBL" id="BGPR01016018">
    <property type="protein sequence ID" value="GBN71508.1"/>
    <property type="molecule type" value="Genomic_DNA"/>
</dbReference>
<gene>
    <name evidence="2" type="ORF">AVEN_259246_1</name>
</gene>
<dbReference type="SUPFAM" id="SSF53098">
    <property type="entry name" value="Ribonuclease H-like"/>
    <property type="match status" value="1"/>
</dbReference>
<dbReference type="InterPro" id="IPR012337">
    <property type="entry name" value="RNaseH-like_sf"/>
</dbReference>
<name>A0A4Y2R701_ARAVE</name>
<dbReference type="InterPro" id="IPR036397">
    <property type="entry name" value="RNaseH_sf"/>
</dbReference>